<evidence type="ECO:0000259" key="1">
    <source>
        <dbReference type="SMART" id="SM00942"/>
    </source>
</evidence>
<name>R6P545_9FIRM</name>
<dbReference type="Proteomes" id="UP000018168">
    <property type="component" value="Unassembled WGS sequence"/>
</dbReference>
<dbReference type="AlphaFoldDB" id="R6P545"/>
<accession>R6P545</accession>
<evidence type="ECO:0000313" key="3">
    <source>
        <dbReference type="Proteomes" id="UP000018168"/>
    </source>
</evidence>
<proteinExistence type="predicted"/>
<dbReference type="SMART" id="SM00942">
    <property type="entry name" value="PriCT_1"/>
    <property type="match status" value="1"/>
</dbReference>
<comment type="caution">
    <text evidence="2">The sequence shown here is derived from an EMBL/GenBank/DDBJ whole genome shotgun (WGS) entry which is preliminary data.</text>
</comment>
<dbReference type="EMBL" id="CBEP010000091">
    <property type="protein sequence ID" value="CDC05047.1"/>
    <property type="molecule type" value="Genomic_DNA"/>
</dbReference>
<organism evidence="2 3">
    <name type="scientific">[Clostridium] leptum CAG:27</name>
    <dbReference type="NCBI Taxonomy" id="1263068"/>
    <lineage>
        <taxon>Bacteria</taxon>
        <taxon>Bacillati</taxon>
        <taxon>Bacillota</taxon>
        <taxon>Clostridia</taxon>
        <taxon>Eubacteriales</taxon>
        <taxon>Oscillospiraceae</taxon>
        <taxon>Oscillospiraceae incertae sedis</taxon>
    </lineage>
</organism>
<dbReference type="Pfam" id="PF08708">
    <property type="entry name" value="PriCT_1"/>
    <property type="match status" value="1"/>
</dbReference>
<dbReference type="InterPro" id="IPR014820">
    <property type="entry name" value="PriCT_1"/>
</dbReference>
<evidence type="ECO:0000313" key="2">
    <source>
        <dbReference type="EMBL" id="CDC05047.1"/>
    </source>
</evidence>
<protein>
    <submittedName>
        <fullName evidence="2">Primase C terminal 1 (PriCT-1)./Bifunctional DNA primase/polymerase N-terminal</fullName>
    </submittedName>
</protein>
<gene>
    <name evidence="2" type="ORF">BN578_00579</name>
</gene>
<reference evidence="2" key="1">
    <citation type="submission" date="2012-11" db="EMBL/GenBank/DDBJ databases">
        <title>Dependencies among metagenomic species, viruses, plasmids and units of genetic variation.</title>
        <authorList>
            <person name="Nielsen H.B."/>
            <person name="Almeida M."/>
            <person name="Juncker A.S."/>
            <person name="Rasmussen S."/>
            <person name="Li J."/>
            <person name="Sunagawa S."/>
            <person name="Plichta D."/>
            <person name="Gautier L."/>
            <person name="Le Chatelier E."/>
            <person name="Peletier E."/>
            <person name="Bonde I."/>
            <person name="Nielsen T."/>
            <person name="Manichanh C."/>
            <person name="Arumugam M."/>
            <person name="Batto J."/>
            <person name="Santos M.B.Q.D."/>
            <person name="Blom N."/>
            <person name="Borruel N."/>
            <person name="Burgdorf K.S."/>
            <person name="Boumezbeur F."/>
            <person name="Casellas F."/>
            <person name="Dore J."/>
            <person name="Guarner F."/>
            <person name="Hansen T."/>
            <person name="Hildebrand F."/>
            <person name="Kaas R.S."/>
            <person name="Kennedy S."/>
            <person name="Kristiansen K."/>
            <person name="Kultima J.R."/>
            <person name="Leonard P."/>
            <person name="Levenez F."/>
            <person name="Lund O."/>
            <person name="Moumen B."/>
            <person name="Le Paslier D."/>
            <person name="Pons N."/>
            <person name="Pedersen O."/>
            <person name="Prifti E."/>
            <person name="Qin J."/>
            <person name="Raes J."/>
            <person name="Tap J."/>
            <person name="Tims S."/>
            <person name="Ussery D.W."/>
            <person name="Yamada T."/>
            <person name="MetaHit consortium"/>
            <person name="Renault P."/>
            <person name="Sicheritz-Ponten T."/>
            <person name="Bork P."/>
            <person name="Wang J."/>
            <person name="Brunak S."/>
            <person name="Ehrlich S.D."/>
        </authorList>
    </citation>
    <scope>NUCLEOTIDE SEQUENCE [LARGE SCALE GENOMIC DNA]</scope>
</reference>
<sequence length="284" mass="31956">MEVGVNMIENSKAAELSVVNARKELYKNIPAELKELNQWVCTRSDSKVPMKATAPEAASSTNPETWSSFDTAHKAVSEGHYDYCGFVFNDNGYVGIDIDDGYDQDGFLSSLAAEIIGLCESYTEKSKSGSGFHILLRGTLPFKGKNNLAGVEIYKAARYFIMTGDTLLYDTIEEDQGAIDYVVEKYFPETREEKDGARYGGRIYSPIWSLPENNRIKLRPVYPRIPDGSRNICLTSLAGMLHNQGYSKRQIYDELLYANMVACDPPLDRNEIRTICNSVTRYKR</sequence>
<feature type="domain" description="Primase C-terminal 1" evidence="1">
    <location>
        <begin position="219"/>
        <end position="283"/>
    </location>
</feature>